<dbReference type="Proteomes" id="UP000396862">
    <property type="component" value="Unassembled WGS sequence"/>
</dbReference>
<evidence type="ECO:0000313" key="4">
    <source>
        <dbReference type="EMBL" id="PSK82628.1"/>
    </source>
</evidence>
<evidence type="ECO:0000313" key="5">
    <source>
        <dbReference type="Proteomes" id="UP000240621"/>
    </source>
</evidence>
<gene>
    <name evidence="4" type="ORF">CLV93_10520</name>
    <name evidence="3" type="ORF">JCM18694_17930</name>
</gene>
<proteinExistence type="predicted"/>
<feature type="domain" description="Signal transduction histidine kinase internal region" evidence="2">
    <location>
        <begin position="185"/>
        <end position="261"/>
    </location>
</feature>
<keyword evidence="1" id="KW-1133">Transmembrane helix</keyword>
<protein>
    <submittedName>
        <fullName evidence="4">Histidine kinase</fullName>
    </submittedName>
</protein>
<name>A0A2P8CCC1_9BACT</name>
<dbReference type="Gene3D" id="3.30.565.10">
    <property type="entry name" value="Histidine kinase-like ATPase, C-terminal domain"/>
    <property type="match status" value="1"/>
</dbReference>
<dbReference type="InterPro" id="IPR050640">
    <property type="entry name" value="Bact_2-comp_sensor_kinase"/>
</dbReference>
<comment type="caution">
    <text evidence="4">The sequence shown here is derived from an EMBL/GenBank/DDBJ whole genome shotgun (WGS) entry which is preliminary data.</text>
</comment>
<feature type="transmembrane region" description="Helical" evidence="1">
    <location>
        <begin position="146"/>
        <end position="164"/>
    </location>
</feature>
<organism evidence="4 5">
    <name type="scientific">Prolixibacter denitrificans</name>
    <dbReference type="NCBI Taxonomy" id="1541063"/>
    <lineage>
        <taxon>Bacteria</taxon>
        <taxon>Pseudomonadati</taxon>
        <taxon>Bacteroidota</taxon>
        <taxon>Bacteroidia</taxon>
        <taxon>Marinilabiliales</taxon>
        <taxon>Prolixibacteraceae</taxon>
        <taxon>Prolixibacter</taxon>
    </lineage>
</organism>
<dbReference type="PANTHER" id="PTHR34220:SF7">
    <property type="entry name" value="SENSOR HISTIDINE KINASE YPDA"/>
    <property type="match status" value="1"/>
</dbReference>
<evidence type="ECO:0000259" key="2">
    <source>
        <dbReference type="Pfam" id="PF06580"/>
    </source>
</evidence>
<feature type="transmembrane region" description="Helical" evidence="1">
    <location>
        <begin position="102"/>
        <end position="126"/>
    </location>
</feature>
<feature type="transmembrane region" description="Helical" evidence="1">
    <location>
        <begin position="61"/>
        <end position="82"/>
    </location>
</feature>
<keyword evidence="1" id="KW-0472">Membrane</keyword>
<dbReference type="AlphaFoldDB" id="A0A2P8CCC1"/>
<evidence type="ECO:0000256" key="1">
    <source>
        <dbReference type="SAM" id="Phobius"/>
    </source>
</evidence>
<dbReference type="GO" id="GO:0016020">
    <property type="term" value="C:membrane"/>
    <property type="evidence" value="ECO:0007669"/>
    <property type="project" value="InterPro"/>
</dbReference>
<sequence length="363" mass="41482">MQTYAFHPADKTNKAMKTTYSGNFFRPDTARYHIVMFAVSAGLILIVSLLQRSPVFTEGHIAGFILVMLQVELFTWLGIQFFRSLPGESGKDVTRKILKRFIWFYLTCFVASAIIFTLVTGGLFLLHGDSLNGLFPHLIHRELKGWLIGTNLGLLGGTLIFFYVQWNDAMKREQQLREENLIFQNQTLKNQVNPHFLFNSLNTLSSLVNTNPELAEQFTGKLAQIYRYILENNAKDSVMLNDELNFVQDYFYLHKIRDEDKINLTIDIPDTNGYQILPVSLQLLIENALKHNMATRENPLEIELQIEDNSIVVSNNLQPMATLPQSVGTGLKNLAERIRLSTGKELIVENNRKTFTVKIPLLL</sequence>
<evidence type="ECO:0000313" key="6">
    <source>
        <dbReference type="Proteomes" id="UP000396862"/>
    </source>
</evidence>
<dbReference type="EMBL" id="BLAU01000001">
    <property type="protein sequence ID" value="GET21547.1"/>
    <property type="molecule type" value="Genomic_DNA"/>
</dbReference>
<dbReference type="InterPro" id="IPR010559">
    <property type="entry name" value="Sig_transdc_His_kin_internal"/>
</dbReference>
<dbReference type="InterPro" id="IPR036890">
    <property type="entry name" value="HATPase_C_sf"/>
</dbReference>
<feature type="transmembrane region" description="Helical" evidence="1">
    <location>
        <begin position="30"/>
        <end position="49"/>
    </location>
</feature>
<dbReference type="PANTHER" id="PTHR34220">
    <property type="entry name" value="SENSOR HISTIDINE KINASE YPDA"/>
    <property type="match status" value="1"/>
</dbReference>
<dbReference type="Proteomes" id="UP000240621">
    <property type="component" value="Unassembled WGS sequence"/>
</dbReference>
<dbReference type="OrthoDB" id="9809908at2"/>
<evidence type="ECO:0000313" key="3">
    <source>
        <dbReference type="EMBL" id="GET21547.1"/>
    </source>
</evidence>
<keyword evidence="6" id="KW-1185">Reference proteome</keyword>
<reference evidence="4 5" key="1">
    <citation type="submission" date="2018-03" db="EMBL/GenBank/DDBJ databases">
        <title>Genomic Encyclopedia of Archaeal and Bacterial Type Strains, Phase II (KMG-II): from individual species to whole genera.</title>
        <authorList>
            <person name="Goeker M."/>
        </authorList>
    </citation>
    <scope>NUCLEOTIDE SEQUENCE [LARGE SCALE GENOMIC DNA]</scope>
    <source>
        <strain evidence="4 5">DSM 27267</strain>
    </source>
</reference>
<dbReference type="GO" id="GO:0000155">
    <property type="term" value="F:phosphorelay sensor kinase activity"/>
    <property type="evidence" value="ECO:0007669"/>
    <property type="project" value="InterPro"/>
</dbReference>
<keyword evidence="4" id="KW-0418">Kinase</keyword>
<keyword evidence="1" id="KW-0812">Transmembrane</keyword>
<dbReference type="Pfam" id="PF06580">
    <property type="entry name" value="His_kinase"/>
    <property type="match status" value="1"/>
</dbReference>
<reference evidence="3 6" key="2">
    <citation type="submission" date="2019-10" db="EMBL/GenBank/DDBJ databases">
        <title>Prolixibacter strains distinguished by the presence of nitrate reductase genes were adept at nitrate-dependent anaerobic corrosion of metallic iron and carbon steel.</title>
        <authorList>
            <person name="Iino T."/>
            <person name="Shono N."/>
            <person name="Ito K."/>
            <person name="Nakamura R."/>
            <person name="Sueoka K."/>
            <person name="Harayama S."/>
            <person name="Ohkuma M."/>
        </authorList>
    </citation>
    <scope>NUCLEOTIDE SEQUENCE [LARGE SCALE GENOMIC DNA]</scope>
    <source>
        <strain evidence="3 6">MIC1-1</strain>
    </source>
</reference>
<keyword evidence="4" id="KW-0808">Transferase</keyword>
<accession>A0A2P8CCC1</accession>
<dbReference type="EMBL" id="PYGC01000005">
    <property type="protein sequence ID" value="PSK82628.1"/>
    <property type="molecule type" value="Genomic_DNA"/>
</dbReference>